<proteinExistence type="predicted"/>
<keyword evidence="2" id="KW-1185">Reference proteome</keyword>
<evidence type="ECO:0000313" key="1">
    <source>
        <dbReference type="EMBL" id="KAJ7535139.1"/>
    </source>
</evidence>
<dbReference type="Proteomes" id="UP001162992">
    <property type="component" value="Chromosome 12"/>
</dbReference>
<evidence type="ECO:0000313" key="2">
    <source>
        <dbReference type="Proteomes" id="UP001162992"/>
    </source>
</evidence>
<dbReference type="EMBL" id="CM055103">
    <property type="protein sequence ID" value="KAJ7535139.1"/>
    <property type="molecule type" value="Genomic_DNA"/>
</dbReference>
<reference evidence="2" key="1">
    <citation type="journal article" date="2024" name="Proc. Natl. Acad. Sci. U.S.A.">
        <title>Extraordinary preservation of gene collinearity over three hundred million years revealed in homosporous lycophytes.</title>
        <authorList>
            <person name="Li C."/>
            <person name="Wickell D."/>
            <person name="Kuo L.Y."/>
            <person name="Chen X."/>
            <person name="Nie B."/>
            <person name="Liao X."/>
            <person name="Peng D."/>
            <person name="Ji J."/>
            <person name="Jenkins J."/>
            <person name="Williams M."/>
            <person name="Shu S."/>
            <person name="Plott C."/>
            <person name="Barry K."/>
            <person name="Rajasekar S."/>
            <person name="Grimwood J."/>
            <person name="Han X."/>
            <person name="Sun S."/>
            <person name="Hou Z."/>
            <person name="He W."/>
            <person name="Dai G."/>
            <person name="Sun C."/>
            <person name="Schmutz J."/>
            <person name="Leebens-Mack J.H."/>
            <person name="Li F.W."/>
            <person name="Wang L."/>
        </authorList>
    </citation>
    <scope>NUCLEOTIDE SEQUENCE [LARGE SCALE GENOMIC DNA]</scope>
    <source>
        <strain evidence="2">cv. PW_Plant_1</strain>
    </source>
</reference>
<protein>
    <submittedName>
        <fullName evidence="1">Uncharacterized protein</fullName>
    </submittedName>
</protein>
<accession>A0ACC2BZC9</accession>
<name>A0ACC2BZC9_DIPCM</name>
<organism evidence="1 2">
    <name type="scientific">Diphasiastrum complanatum</name>
    <name type="common">Issler's clubmoss</name>
    <name type="synonym">Lycopodium complanatum</name>
    <dbReference type="NCBI Taxonomy" id="34168"/>
    <lineage>
        <taxon>Eukaryota</taxon>
        <taxon>Viridiplantae</taxon>
        <taxon>Streptophyta</taxon>
        <taxon>Embryophyta</taxon>
        <taxon>Tracheophyta</taxon>
        <taxon>Lycopodiopsida</taxon>
        <taxon>Lycopodiales</taxon>
        <taxon>Lycopodiaceae</taxon>
        <taxon>Lycopodioideae</taxon>
        <taxon>Diphasiastrum</taxon>
    </lineage>
</organism>
<gene>
    <name evidence="1" type="ORF">O6H91_12G019800</name>
</gene>
<sequence length="323" mass="35880">MVSSGSGSSSSSSSDDDTRLPLPQEEESRGGDEGGSDTLTQYELLRLQRIQQNKLKLAALRLPDIASRLASSASEGKAKRLKLLHNECANSERRAKKEKDDKDYEPSDSMGSETQSSDGDEEGEGDGNAQVPSDLKKKGKQTNRKNWKSSVPQDTSVVFSPSTNTAAEEDFDFQQAIALSLGESFHHTFAMKDHIVKQELNESVKEGCNKASEKIIVQKVGRSSKKNASSEKVLRKPTRRKSQLDMLQFTEGEFDALFFSFLGTSRAHILAEDMERISVAHDFTWDQAQIQDMIDLFDTDMDGQLSLEDFRDMGGRLKVLKEA</sequence>
<comment type="caution">
    <text evidence="1">The sequence shown here is derived from an EMBL/GenBank/DDBJ whole genome shotgun (WGS) entry which is preliminary data.</text>
</comment>